<accession>A0A0L7L5R2</accession>
<keyword evidence="4" id="KW-1185">Reference proteome</keyword>
<evidence type="ECO:0000313" key="3">
    <source>
        <dbReference type="EMBL" id="KOB70863.1"/>
    </source>
</evidence>
<protein>
    <submittedName>
        <fullName evidence="3">Uncharacterized protein</fullName>
    </submittedName>
</protein>
<gene>
    <name evidence="3" type="ORF">OBRU01_14834</name>
</gene>
<feature type="compositionally biased region" description="Polar residues" evidence="1">
    <location>
        <begin position="35"/>
        <end position="55"/>
    </location>
</feature>
<feature type="signal peptide" evidence="2">
    <location>
        <begin position="1"/>
        <end position="16"/>
    </location>
</feature>
<sequence>MKTTMLLLFLIIPCFCQRPFFAGLRPIGYPDVVSSDGQGNNVNRDPSPAQLNQDTSHGDRLENQPFWSIKQQPYAGENRNPQTYPQRPSGYNAFTRYRGA</sequence>
<dbReference type="EMBL" id="JTDY01002715">
    <property type="protein sequence ID" value="KOB70863.1"/>
    <property type="molecule type" value="Genomic_DNA"/>
</dbReference>
<feature type="chain" id="PRO_5005573025" evidence="2">
    <location>
        <begin position="17"/>
        <end position="100"/>
    </location>
</feature>
<comment type="caution">
    <text evidence="3">The sequence shown here is derived from an EMBL/GenBank/DDBJ whole genome shotgun (WGS) entry which is preliminary data.</text>
</comment>
<evidence type="ECO:0000313" key="4">
    <source>
        <dbReference type="Proteomes" id="UP000037510"/>
    </source>
</evidence>
<proteinExistence type="predicted"/>
<dbReference type="AlphaFoldDB" id="A0A0L7L5R2"/>
<evidence type="ECO:0000256" key="2">
    <source>
        <dbReference type="SAM" id="SignalP"/>
    </source>
</evidence>
<reference evidence="3 4" key="1">
    <citation type="journal article" date="2015" name="Genome Biol. Evol.">
        <title>The genome of winter moth (Operophtera brumata) provides a genomic perspective on sexual dimorphism and phenology.</title>
        <authorList>
            <person name="Derks M.F."/>
            <person name="Smit S."/>
            <person name="Salis L."/>
            <person name="Schijlen E."/>
            <person name="Bossers A."/>
            <person name="Mateman C."/>
            <person name="Pijl A.S."/>
            <person name="de Ridder D."/>
            <person name="Groenen M.A."/>
            <person name="Visser M.E."/>
            <person name="Megens H.J."/>
        </authorList>
    </citation>
    <scope>NUCLEOTIDE SEQUENCE [LARGE SCALE GENOMIC DNA]</scope>
    <source>
        <strain evidence="3">WM2013NL</strain>
        <tissue evidence="3">Head and thorax</tissue>
    </source>
</reference>
<name>A0A0L7L5R2_OPEBR</name>
<keyword evidence="2" id="KW-0732">Signal</keyword>
<feature type="region of interest" description="Disordered" evidence="1">
    <location>
        <begin position="32"/>
        <end position="100"/>
    </location>
</feature>
<evidence type="ECO:0000256" key="1">
    <source>
        <dbReference type="SAM" id="MobiDB-lite"/>
    </source>
</evidence>
<organism evidence="3 4">
    <name type="scientific">Operophtera brumata</name>
    <name type="common">Winter moth</name>
    <name type="synonym">Phalaena brumata</name>
    <dbReference type="NCBI Taxonomy" id="104452"/>
    <lineage>
        <taxon>Eukaryota</taxon>
        <taxon>Metazoa</taxon>
        <taxon>Ecdysozoa</taxon>
        <taxon>Arthropoda</taxon>
        <taxon>Hexapoda</taxon>
        <taxon>Insecta</taxon>
        <taxon>Pterygota</taxon>
        <taxon>Neoptera</taxon>
        <taxon>Endopterygota</taxon>
        <taxon>Lepidoptera</taxon>
        <taxon>Glossata</taxon>
        <taxon>Ditrysia</taxon>
        <taxon>Geometroidea</taxon>
        <taxon>Geometridae</taxon>
        <taxon>Larentiinae</taxon>
        <taxon>Operophtera</taxon>
    </lineage>
</organism>
<dbReference type="Proteomes" id="UP000037510">
    <property type="component" value="Unassembled WGS sequence"/>
</dbReference>